<organism evidence="6 7">
    <name type="scientific">Cuscuta epithymum</name>
    <dbReference type="NCBI Taxonomy" id="186058"/>
    <lineage>
        <taxon>Eukaryota</taxon>
        <taxon>Viridiplantae</taxon>
        <taxon>Streptophyta</taxon>
        <taxon>Embryophyta</taxon>
        <taxon>Tracheophyta</taxon>
        <taxon>Spermatophyta</taxon>
        <taxon>Magnoliopsida</taxon>
        <taxon>eudicotyledons</taxon>
        <taxon>Gunneridae</taxon>
        <taxon>Pentapetalae</taxon>
        <taxon>asterids</taxon>
        <taxon>lamiids</taxon>
        <taxon>Solanales</taxon>
        <taxon>Convolvulaceae</taxon>
        <taxon>Cuscuteae</taxon>
        <taxon>Cuscuta</taxon>
        <taxon>Cuscuta subgen. Cuscuta</taxon>
    </lineage>
</organism>
<proteinExistence type="inferred from homology"/>
<evidence type="ECO:0000313" key="6">
    <source>
        <dbReference type="EMBL" id="CAH9140388.1"/>
    </source>
</evidence>
<keyword evidence="7" id="KW-1185">Reference proteome</keyword>
<keyword evidence="2" id="KW-0732">Signal</keyword>
<sequence>MDVKERVCPLPSLFFPFFSFPLLLLIGLLLLVCGLSDCNPKPVIFNFGDSNSDTGTYFIMHGRISQISQTLAQSLSIQTQGRMSDGQLVLDFFCESLNAHYLSPFLESIDANFTNGVNFAMSGSSIAPTSVFFSLQNQVAHFSRFKRRSLDFVSKGDKDLLGNEDFENAIYVIDIGQNDIDAAFSSQSYVVAVQRIPFFISEIENAMWVLYQQGARKFWVHNTGPLGCLPKTLTSSNFPANDLDQHGCVTSFNSGAQLFNEGLRRLRDKLAHEMKDAIIVYVDIYAIKYDLIANSSVYGFENAVTACCGYGGGQYNYDPIVQCGVPGFKVCEKRSEYVNWDGIHYTEAANKFVANKILTGHYSTPQVALADILFSSHSAAHALAPAPA</sequence>
<evidence type="ECO:0000313" key="7">
    <source>
        <dbReference type="Proteomes" id="UP001152523"/>
    </source>
</evidence>
<comment type="similarity">
    <text evidence="1">Belongs to the 'GDSL' lipolytic enzyme family.</text>
</comment>
<dbReference type="AlphaFoldDB" id="A0AAV0FXH8"/>
<reference evidence="6" key="1">
    <citation type="submission" date="2022-07" db="EMBL/GenBank/DDBJ databases">
        <authorList>
            <person name="Macas J."/>
            <person name="Novak P."/>
            <person name="Neumann P."/>
        </authorList>
    </citation>
    <scope>NUCLEOTIDE SEQUENCE</scope>
</reference>
<dbReference type="Gene3D" id="3.40.50.1110">
    <property type="entry name" value="SGNH hydrolase"/>
    <property type="match status" value="1"/>
</dbReference>
<evidence type="ECO:0000256" key="1">
    <source>
        <dbReference type="ARBA" id="ARBA00008668"/>
    </source>
</evidence>
<dbReference type="CDD" id="cd01837">
    <property type="entry name" value="SGNH_plant_lipase_like"/>
    <property type="match status" value="1"/>
</dbReference>
<dbReference type="Proteomes" id="UP001152523">
    <property type="component" value="Unassembled WGS sequence"/>
</dbReference>
<gene>
    <name evidence="6" type="ORF">CEPIT_LOCUS38307</name>
</gene>
<accession>A0AAV0FXH8</accession>
<keyword evidence="5" id="KW-0812">Transmembrane</keyword>
<evidence type="ECO:0000256" key="5">
    <source>
        <dbReference type="SAM" id="Phobius"/>
    </source>
</evidence>
<dbReference type="PANTHER" id="PTHR22835:SF542">
    <property type="match status" value="1"/>
</dbReference>
<feature type="transmembrane region" description="Helical" evidence="5">
    <location>
        <begin position="12"/>
        <end position="32"/>
    </location>
</feature>
<name>A0AAV0FXH8_9ASTE</name>
<evidence type="ECO:0008006" key="8">
    <source>
        <dbReference type="Google" id="ProtNLM"/>
    </source>
</evidence>
<keyword evidence="5" id="KW-0472">Membrane</keyword>
<dbReference type="EMBL" id="CAMAPF010001023">
    <property type="protein sequence ID" value="CAH9140388.1"/>
    <property type="molecule type" value="Genomic_DNA"/>
</dbReference>
<dbReference type="InterPro" id="IPR036514">
    <property type="entry name" value="SGNH_hydro_sf"/>
</dbReference>
<evidence type="ECO:0000256" key="2">
    <source>
        <dbReference type="ARBA" id="ARBA00022729"/>
    </source>
</evidence>
<dbReference type="Pfam" id="PF00657">
    <property type="entry name" value="Lipase_GDSL"/>
    <property type="match status" value="1"/>
</dbReference>
<evidence type="ECO:0000256" key="4">
    <source>
        <dbReference type="ARBA" id="ARBA00023180"/>
    </source>
</evidence>
<dbReference type="PANTHER" id="PTHR22835">
    <property type="entry name" value="ZINC FINGER FYVE DOMAIN CONTAINING PROTEIN"/>
    <property type="match status" value="1"/>
</dbReference>
<evidence type="ECO:0000256" key="3">
    <source>
        <dbReference type="ARBA" id="ARBA00022801"/>
    </source>
</evidence>
<comment type="caution">
    <text evidence="6">The sequence shown here is derived from an EMBL/GenBank/DDBJ whole genome shotgun (WGS) entry which is preliminary data.</text>
</comment>
<keyword evidence="5" id="KW-1133">Transmembrane helix</keyword>
<dbReference type="InterPro" id="IPR035669">
    <property type="entry name" value="SGNH_plant_lipase-like"/>
</dbReference>
<protein>
    <recommendedName>
        <fullName evidence="8">GDSL esterase/lipase</fullName>
    </recommendedName>
</protein>
<dbReference type="SUPFAM" id="SSF52266">
    <property type="entry name" value="SGNH hydrolase"/>
    <property type="match status" value="1"/>
</dbReference>
<keyword evidence="4" id="KW-0325">Glycoprotein</keyword>
<dbReference type="GO" id="GO:0016788">
    <property type="term" value="F:hydrolase activity, acting on ester bonds"/>
    <property type="evidence" value="ECO:0007669"/>
    <property type="project" value="InterPro"/>
</dbReference>
<keyword evidence="3" id="KW-0378">Hydrolase</keyword>
<dbReference type="InterPro" id="IPR001087">
    <property type="entry name" value="GDSL"/>
</dbReference>